<reference evidence="1" key="1">
    <citation type="submission" date="2021-01" db="UniProtKB">
        <authorList>
            <consortium name="EnsemblPlants"/>
        </authorList>
    </citation>
    <scope>IDENTIFICATION</scope>
</reference>
<dbReference type="PANTHER" id="PTHR34054:SF2">
    <property type="entry name" value="EXPRESSED PROTEIN"/>
    <property type="match status" value="1"/>
</dbReference>
<evidence type="ECO:0000313" key="1">
    <source>
        <dbReference type="EnsemblPlants" id="Kaladp0033s0037.1.v1.1.CDS.1"/>
    </source>
</evidence>
<proteinExistence type="predicted"/>
<dbReference type="Gramene" id="Kaladp0033s0037.1.v1.1">
    <property type="protein sequence ID" value="Kaladp0033s0037.1.v1.1.CDS.1"/>
    <property type="gene ID" value="Kaladp0033s0037.v1.1"/>
</dbReference>
<dbReference type="PANTHER" id="PTHR34054">
    <property type="entry name" value="EXPRESSED PROTEIN"/>
    <property type="match status" value="1"/>
</dbReference>
<evidence type="ECO:0000313" key="2">
    <source>
        <dbReference type="Proteomes" id="UP000594263"/>
    </source>
</evidence>
<protein>
    <submittedName>
        <fullName evidence="1">Uncharacterized protein</fullName>
    </submittedName>
</protein>
<accession>A0A7N0TD10</accession>
<keyword evidence="2" id="KW-1185">Reference proteome</keyword>
<dbReference type="Proteomes" id="UP000594263">
    <property type="component" value="Unplaced"/>
</dbReference>
<dbReference type="EnsemblPlants" id="Kaladp0033s0037.1.v1.1">
    <property type="protein sequence ID" value="Kaladp0033s0037.1.v1.1.CDS.1"/>
    <property type="gene ID" value="Kaladp0033s0037.v1.1"/>
</dbReference>
<organism evidence="1 2">
    <name type="scientific">Kalanchoe fedtschenkoi</name>
    <name type="common">Lavender scallops</name>
    <name type="synonym">South American air plant</name>
    <dbReference type="NCBI Taxonomy" id="63787"/>
    <lineage>
        <taxon>Eukaryota</taxon>
        <taxon>Viridiplantae</taxon>
        <taxon>Streptophyta</taxon>
        <taxon>Embryophyta</taxon>
        <taxon>Tracheophyta</taxon>
        <taxon>Spermatophyta</taxon>
        <taxon>Magnoliopsida</taxon>
        <taxon>eudicotyledons</taxon>
        <taxon>Gunneridae</taxon>
        <taxon>Pentapetalae</taxon>
        <taxon>Saxifragales</taxon>
        <taxon>Crassulaceae</taxon>
        <taxon>Kalanchoe</taxon>
    </lineage>
</organism>
<name>A0A7N0TD10_KALFE</name>
<sequence length="265" mass="28891">MLPFFGIAIAVGLFFGLLSLGAAGKAYHLLRRKKKLLGSGGVREPDVGLRREDSNDCGGGGGGKGLLCWRKPSPVHDNVSRELGRAEPEQEDPEMGFAAAKSFSEEGVEEELMRLHNLCGPPRFLFTIKEETVEDLASDDGKPTMRLIDLMRAADANNALSPIASPLKRSPGSPFYCNGLLNPLFESSAEAELMSRLRSSPPPKFKFLRDAEEKLLYRKLQEEAEKHGKGGWANYNGCLPMQVQPRSCGSEVVTVHDAHVLVISG</sequence>
<dbReference type="InterPro" id="IPR045884">
    <property type="entry name" value="At5g59350-like"/>
</dbReference>
<dbReference type="AlphaFoldDB" id="A0A7N0TD10"/>